<dbReference type="Proteomes" id="UP000023152">
    <property type="component" value="Unassembled WGS sequence"/>
</dbReference>
<feature type="non-terminal residue" evidence="1">
    <location>
        <position position="1"/>
    </location>
</feature>
<evidence type="ECO:0000313" key="2">
    <source>
        <dbReference type="Proteomes" id="UP000023152"/>
    </source>
</evidence>
<accession>X6LQC8</accession>
<proteinExistence type="predicted"/>
<keyword evidence="2" id="KW-1185">Reference proteome</keyword>
<reference evidence="1 2" key="1">
    <citation type="journal article" date="2013" name="Curr. Biol.">
        <title>The Genome of the Foraminiferan Reticulomyxa filosa.</title>
        <authorList>
            <person name="Glockner G."/>
            <person name="Hulsmann N."/>
            <person name="Schleicher M."/>
            <person name="Noegel A.A."/>
            <person name="Eichinger L."/>
            <person name="Gallinger C."/>
            <person name="Pawlowski J."/>
            <person name="Sierra R."/>
            <person name="Euteneuer U."/>
            <person name="Pillet L."/>
            <person name="Moustafa A."/>
            <person name="Platzer M."/>
            <person name="Groth M."/>
            <person name="Szafranski K."/>
            <person name="Schliwa M."/>
        </authorList>
    </citation>
    <scope>NUCLEOTIDE SEQUENCE [LARGE SCALE GENOMIC DNA]</scope>
</reference>
<sequence length="114" mass="13288">YIEKNDWLGIELDEFNMKHHNDNNNFTTKERPMAYLSQWRQLPNDNYSKESLEPIANGSNGKEEKRNVNVGCIDKVSSKLNIFGPELSVERRVPSANVQQDQLKILVLDNGRRW</sequence>
<evidence type="ECO:0000313" key="1">
    <source>
        <dbReference type="EMBL" id="ETO03337.1"/>
    </source>
</evidence>
<protein>
    <submittedName>
        <fullName evidence="1">Uncharacterized protein</fullName>
    </submittedName>
</protein>
<name>X6LQC8_RETFI</name>
<organism evidence="1 2">
    <name type="scientific">Reticulomyxa filosa</name>
    <dbReference type="NCBI Taxonomy" id="46433"/>
    <lineage>
        <taxon>Eukaryota</taxon>
        <taxon>Sar</taxon>
        <taxon>Rhizaria</taxon>
        <taxon>Retaria</taxon>
        <taxon>Foraminifera</taxon>
        <taxon>Monothalamids</taxon>
        <taxon>Reticulomyxidae</taxon>
        <taxon>Reticulomyxa</taxon>
    </lineage>
</organism>
<comment type="caution">
    <text evidence="1">The sequence shown here is derived from an EMBL/GenBank/DDBJ whole genome shotgun (WGS) entry which is preliminary data.</text>
</comment>
<dbReference type="AlphaFoldDB" id="X6LQC8"/>
<gene>
    <name evidence="1" type="ORF">RFI_34074</name>
</gene>
<dbReference type="EMBL" id="ASPP01033600">
    <property type="protein sequence ID" value="ETO03337.1"/>
    <property type="molecule type" value="Genomic_DNA"/>
</dbReference>